<name>A0A2P2ILH8_RHIMU</name>
<sequence>MCDRQRRHRTRTWLSGWG</sequence>
<reference evidence="1" key="1">
    <citation type="submission" date="2018-02" db="EMBL/GenBank/DDBJ databases">
        <title>Rhizophora mucronata_Transcriptome.</title>
        <authorList>
            <person name="Meera S.P."/>
            <person name="Sreeshan A."/>
            <person name="Augustine A."/>
        </authorList>
    </citation>
    <scope>NUCLEOTIDE SEQUENCE</scope>
    <source>
        <tissue evidence="1">Leaf</tissue>
    </source>
</reference>
<organism evidence="1">
    <name type="scientific">Rhizophora mucronata</name>
    <name type="common">Asiatic mangrove</name>
    <dbReference type="NCBI Taxonomy" id="61149"/>
    <lineage>
        <taxon>Eukaryota</taxon>
        <taxon>Viridiplantae</taxon>
        <taxon>Streptophyta</taxon>
        <taxon>Embryophyta</taxon>
        <taxon>Tracheophyta</taxon>
        <taxon>Spermatophyta</taxon>
        <taxon>Magnoliopsida</taxon>
        <taxon>eudicotyledons</taxon>
        <taxon>Gunneridae</taxon>
        <taxon>Pentapetalae</taxon>
        <taxon>rosids</taxon>
        <taxon>fabids</taxon>
        <taxon>Malpighiales</taxon>
        <taxon>Rhizophoraceae</taxon>
        <taxon>Rhizophora</taxon>
    </lineage>
</organism>
<proteinExistence type="predicted"/>
<accession>A0A2P2ILH8</accession>
<protein>
    <submittedName>
        <fullName evidence="1">Uncharacterized protein</fullName>
    </submittedName>
</protein>
<dbReference type="AlphaFoldDB" id="A0A2P2ILH8"/>
<evidence type="ECO:0000313" key="1">
    <source>
        <dbReference type="EMBL" id="MBW82079.1"/>
    </source>
</evidence>
<dbReference type="EMBL" id="GGEC01001596">
    <property type="protein sequence ID" value="MBW82079.1"/>
    <property type="molecule type" value="Transcribed_RNA"/>
</dbReference>